<proteinExistence type="predicted"/>
<evidence type="ECO:0008006" key="4">
    <source>
        <dbReference type="Google" id="ProtNLM"/>
    </source>
</evidence>
<reference evidence="2" key="2">
    <citation type="submission" date="2020-11" db="EMBL/GenBank/DDBJ databases">
        <authorList>
            <person name="McCartney M.A."/>
            <person name="Auch B."/>
            <person name="Kono T."/>
            <person name="Mallez S."/>
            <person name="Becker A."/>
            <person name="Gohl D.M."/>
            <person name="Silverstein K.A.T."/>
            <person name="Koren S."/>
            <person name="Bechman K.B."/>
            <person name="Herman A."/>
            <person name="Abrahante J.E."/>
            <person name="Garbe J."/>
        </authorList>
    </citation>
    <scope>NUCLEOTIDE SEQUENCE</scope>
    <source>
        <strain evidence="2">Duluth1</strain>
        <tissue evidence="2">Whole animal</tissue>
    </source>
</reference>
<organism evidence="2 3">
    <name type="scientific">Dreissena polymorpha</name>
    <name type="common">Zebra mussel</name>
    <name type="synonym">Mytilus polymorpha</name>
    <dbReference type="NCBI Taxonomy" id="45954"/>
    <lineage>
        <taxon>Eukaryota</taxon>
        <taxon>Metazoa</taxon>
        <taxon>Spiralia</taxon>
        <taxon>Lophotrochozoa</taxon>
        <taxon>Mollusca</taxon>
        <taxon>Bivalvia</taxon>
        <taxon>Autobranchia</taxon>
        <taxon>Heteroconchia</taxon>
        <taxon>Euheterodonta</taxon>
        <taxon>Imparidentia</taxon>
        <taxon>Neoheterodontei</taxon>
        <taxon>Myida</taxon>
        <taxon>Dreissenoidea</taxon>
        <taxon>Dreissenidae</taxon>
        <taxon>Dreissena</taxon>
    </lineage>
</organism>
<gene>
    <name evidence="2" type="ORF">DPMN_051043</name>
</gene>
<dbReference type="EMBL" id="JAIWYP010000012">
    <property type="protein sequence ID" value="KAH3725208.1"/>
    <property type="molecule type" value="Genomic_DNA"/>
</dbReference>
<dbReference type="Proteomes" id="UP000828390">
    <property type="component" value="Unassembled WGS sequence"/>
</dbReference>
<feature type="signal peptide" evidence="1">
    <location>
        <begin position="1"/>
        <end position="20"/>
    </location>
</feature>
<sequence length="104" mass="11575">MFFNFVLVLLAVISVCSVECLTCLHSTDIQSPRHCKYVMECENGEVCNVHRTTNPSGDVVFDVGCVHHSVCMINEQSEFGDTVYTSQCVGLTVCEKILYALAEY</sequence>
<keyword evidence="3" id="KW-1185">Reference proteome</keyword>
<reference evidence="2" key="1">
    <citation type="journal article" date="2019" name="bioRxiv">
        <title>The Genome of the Zebra Mussel, Dreissena polymorpha: A Resource for Invasive Species Research.</title>
        <authorList>
            <person name="McCartney M.A."/>
            <person name="Auch B."/>
            <person name="Kono T."/>
            <person name="Mallez S."/>
            <person name="Zhang Y."/>
            <person name="Obille A."/>
            <person name="Becker A."/>
            <person name="Abrahante J.E."/>
            <person name="Garbe J."/>
            <person name="Badalamenti J.P."/>
            <person name="Herman A."/>
            <person name="Mangelson H."/>
            <person name="Liachko I."/>
            <person name="Sullivan S."/>
            <person name="Sone E.D."/>
            <person name="Koren S."/>
            <person name="Silverstein K.A.T."/>
            <person name="Beckman K.B."/>
            <person name="Gohl D.M."/>
        </authorList>
    </citation>
    <scope>NUCLEOTIDE SEQUENCE</scope>
    <source>
        <strain evidence="2">Duluth1</strain>
        <tissue evidence="2">Whole animal</tissue>
    </source>
</reference>
<protein>
    <recommendedName>
        <fullName evidence="4">UPAR/Ly6 domain-containing protein</fullName>
    </recommendedName>
</protein>
<accession>A0A9D4CH72</accession>
<evidence type="ECO:0000313" key="2">
    <source>
        <dbReference type="EMBL" id="KAH3725208.1"/>
    </source>
</evidence>
<dbReference type="AlphaFoldDB" id="A0A9D4CH72"/>
<comment type="caution">
    <text evidence="2">The sequence shown here is derived from an EMBL/GenBank/DDBJ whole genome shotgun (WGS) entry which is preliminary data.</text>
</comment>
<evidence type="ECO:0000313" key="3">
    <source>
        <dbReference type="Proteomes" id="UP000828390"/>
    </source>
</evidence>
<name>A0A9D4CH72_DREPO</name>
<keyword evidence="1" id="KW-0732">Signal</keyword>
<evidence type="ECO:0000256" key="1">
    <source>
        <dbReference type="SAM" id="SignalP"/>
    </source>
</evidence>
<feature type="chain" id="PRO_5038395679" description="UPAR/Ly6 domain-containing protein" evidence="1">
    <location>
        <begin position="21"/>
        <end position="104"/>
    </location>
</feature>